<feature type="domain" description="ABC transporter" evidence="11">
    <location>
        <begin position="895"/>
        <end position="1126"/>
    </location>
</feature>
<evidence type="ECO:0000259" key="11">
    <source>
        <dbReference type="PROSITE" id="PS50893"/>
    </source>
</evidence>
<dbReference type="GO" id="GO:0016887">
    <property type="term" value="F:ATP hydrolysis activity"/>
    <property type="evidence" value="ECO:0007669"/>
    <property type="project" value="InterPro"/>
</dbReference>
<feature type="transmembrane region" description="Helical" evidence="10">
    <location>
        <begin position="141"/>
        <end position="159"/>
    </location>
</feature>
<dbReference type="SMART" id="SM00382">
    <property type="entry name" value="AAA"/>
    <property type="match status" value="2"/>
</dbReference>
<evidence type="ECO:0000256" key="5">
    <source>
        <dbReference type="ARBA" id="ARBA00022741"/>
    </source>
</evidence>
<dbReference type="KEGG" id="tasa:A1Q1_07942"/>
<dbReference type="Proteomes" id="UP000002748">
    <property type="component" value="Unassembled WGS sequence"/>
</dbReference>
<comment type="caution">
    <text evidence="13">The sequence shown here is derived from an EMBL/GenBank/DDBJ whole genome shotgun (WGS) entry which is preliminary data.</text>
</comment>
<dbReference type="PROSITE" id="PS50929">
    <property type="entry name" value="ABC_TM1F"/>
    <property type="match status" value="2"/>
</dbReference>
<keyword evidence="7 10" id="KW-1133">Transmembrane helix</keyword>
<dbReference type="GO" id="GO:0016020">
    <property type="term" value="C:membrane"/>
    <property type="evidence" value="ECO:0007669"/>
    <property type="project" value="UniProtKB-SubCell"/>
</dbReference>
<dbReference type="CDD" id="cd03250">
    <property type="entry name" value="ABCC_MRP_domain1"/>
    <property type="match status" value="1"/>
</dbReference>
<name>J4UH59_TRIAS</name>
<evidence type="ECO:0000313" key="13">
    <source>
        <dbReference type="EMBL" id="EJT50880.1"/>
    </source>
</evidence>
<feature type="transmembrane region" description="Helical" evidence="10">
    <location>
        <begin position="808"/>
        <end position="828"/>
    </location>
</feature>
<dbReference type="FunFam" id="3.40.50.300:FF:000997">
    <property type="entry name" value="Multidrug resistance-associated protein 1"/>
    <property type="match status" value="1"/>
</dbReference>
<feature type="transmembrane region" description="Helical" evidence="10">
    <location>
        <begin position="583"/>
        <end position="607"/>
    </location>
</feature>
<feature type="transmembrane region" description="Helical" evidence="10">
    <location>
        <begin position="695"/>
        <end position="713"/>
    </location>
</feature>
<dbReference type="PANTHER" id="PTHR24223">
    <property type="entry name" value="ATP-BINDING CASSETTE SUB-FAMILY C"/>
    <property type="match status" value="1"/>
</dbReference>
<dbReference type="InterPro" id="IPR050173">
    <property type="entry name" value="ABC_transporter_C-like"/>
</dbReference>
<dbReference type="InterPro" id="IPR011527">
    <property type="entry name" value="ABC1_TM_dom"/>
</dbReference>
<accession>J4UH59</accession>
<dbReference type="SUPFAM" id="SSF52540">
    <property type="entry name" value="P-loop containing nucleoside triphosphate hydrolases"/>
    <property type="match status" value="2"/>
</dbReference>
<keyword evidence="6" id="KW-0067">ATP-binding</keyword>
<dbReference type="AlphaFoldDB" id="J4UH59"/>
<dbReference type="GO" id="GO:0005524">
    <property type="term" value="F:ATP binding"/>
    <property type="evidence" value="ECO:0007669"/>
    <property type="project" value="UniProtKB-KW"/>
</dbReference>
<evidence type="ECO:0000256" key="1">
    <source>
        <dbReference type="ARBA" id="ARBA00004141"/>
    </source>
</evidence>
<feature type="domain" description="ABC transmembrane type-1" evidence="12">
    <location>
        <begin position="1"/>
        <end position="277"/>
    </location>
</feature>
<dbReference type="OrthoDB" id="6500128at2759"/>
<feature type="transmembrane region" description="Helical" evidence="10">
    <location>
        <begin position="619"/>
        <end position="641"/>
    </location>
</feature>
<dbReference type="RefSeq" id="XP_014181603.1">
    <property type="nucleotide sequence ID" value="XM_014326128.1"/>
</dbReference>
<evidence type="ECO:0000256" key="7">
    <source>
        <dbReference type="ARBA" id="ARBA00022989"/>
    </source>
</evidence>
<feature type="transmembrane region" description="Helical" evidence="10">
    <location>
        <begin position="719"/>
        <end position="737"/>
    </location>
</feature>
<reference evidence="13 14" key="1">
    <citation type="journal article" date="2012" name="Eukaryot. Cell">
        <title>Draft genome sequence of CBS 2479, the standard type strain of Trichosporon asahii.</title>
        <authorList>
            <person name="Yang R.Y."/>
            <person name="Li H.T."/>
            <person name="Zhu H."/>
            <person name="Zhou G.P."/>
            <person name="Wang M."/>
            <person name="Wang L."/>
        </authorList>
    </citation>
    <scope>NUCLEOTIDE SEQUENCE [LARGE SCALE GENOMIC DNA]</scope>
    <source>
        <strain evidence="14">ATCC 90039 / CBS 2479 / JCM 2466 / KCTC 7840 / NCYC 2677 / UAMH 7654</strain>
    </source>
</reference>
<evidence type="ECO:0000256" key="3">
    <source>
        <dbReference type="ARBA" id="ARBA00022448"/>
    </source>
</evidence>
<dbReference type="EMBL" id="ALBS01000084">
    <property type="protein sequence ID" value="EJT50880.1"/>
    <property type="molecule type" value="Genomic_DNA"/>
</dbReference>
<organism evidence="13 14">
    <name type="scientific">Trichosporon asahii var. asahii (strain ATCC 90039 / CBS 2479 / JCM 2466 / KCTC 7840 / NBRC 103889/ NCYC 2677 / UAMH 7654)</name>
    <name type="common">Yeast</name>
    <dbReference type="NCBI Taxonomy" id="1186058"/>
    <lineage>
        <taxon>Eukaryota</taxon>
        <taxon>Fungi</taxon>
        <taxon>Dikarya</taxon>
        <taxon>Basidiomycota</taxon>
        <taxon>Agaricomycotina</taxon>
        <taxon>Tremellomycetes</taxon>
        <taxon>Trichosporonales</taxon>
        <taxon>Trichosporonaceae</taxon>
        <taxon>Trichosporon</taxon>
    </lineage>
</organism>
<dbReference type="FunFam" id="1.20.1560.10:FF:000010">
    <property type="entry name" value="Multidrug resistance-associated ABC transporter"/>
    <property type="match status" value="1"/>
</dbReference>
<dbReference type="PROSITE" id="PS00211">
    <property type="entry name" value="ABC_TRANSPORTER_1"/>
    <property type="match status" value="1"/>
</dbReference>
<dbReference type="SUPFAM" id="SSF90123">
    <property type="entry name" value="ABC transporter transmembrane region"/>
    <property type="match status" value="2"/>
</dbReference>
<evidence type="ECO:0000256" key="8">
    <source>
        <dbReference type="ARBA" id="ARBA00023136"/>
    </source>
</evidence>
<evidence type="ECO:0000256" key="9">
    <source>
        <dbReference type="ARBA" id="ARBA00023180"/>
    </source>
</evidence>
<feature type="domain" description="ABC transmembrane type-1" evidence="12">
    <location>
        <begin position="585"/>
        <end position="862"/>
    </location>
</feature>
<keyword evidence="4 10" id="KW-0812">Transmembrane</keyword>
<dbReference type="GO" id="GO:0140359">
    <property type="term" value="F:ABC-type transporter activity"/>
    <property type="evidence" value="ECO:0007669"/>
    <property type="project" value="InterPro"/>
</dbReference>
<dbReference type="CDD" id="cd03244">
    <property type="entry name" value="ABCC_MRP_domain2"/>
    <property type="match status" value="1"/>
</dbReference>
<dbReference type="HOGENOM" id="CLU_000604_27_6_1"/>
<dbReference type="Pfam" id="PF00664">
    <property type="entry name" value="ABC_membrane"/>
    <property type="match status" value="2"/>
</dbReference>
<evidence type="ECO:0000259" key="12">
    <source>
        <dbReference type="PROSITE" id="PS50929"/>
    </source>
</evidence>
<evidence type="ECO:0000256" key="6">
    <source>
        <dbReference type="ARBA" id="ARBA00022840"/>
    </source>
</evidence>
<dbReference type="InterPro" id="IPR003439">
    <property type="entry name" value="ABC_transporter-like_ATP-bd"/>
</dbReference>
<dbReference type="PANTHER" id="PTHR24223:SF456">
    <property type="entry name" value="MULTIDRUG RESISTANCE-ASSOCIATED PROTEIN LETHAL(2)03659"/>
    <property type="match status" value="1"/>
</dbReference>
<comment type="subcellular location">
    <subcellularLocation>
        <location evidence="1">Membrane</location>
        <topology evidence="1">Multi-pass membrane protein</topology>
    </subcellularLocation>
</comment>
<keyword evidence="5" id="KW-0547">Nucleotide-binding</keyword>
<proteinExistence type="inferred from homology"/>
<dbReference type="InterPro" id="IPR003593">
    <property type="entry name" value="AAA+_ATPase"/>
</dbReference>
<protein>
    <submittedName>
        <fullName evidence="13">ABC protein</fullName>
    </submittedName>
</protein>
<comment type="similarity">
    <text evidence="2">Belongs to the ABC transporter superfamily. ABCC family. Conjugate transporter (TC 3.A.1.208) subfamily.</text>
</comment>
<keyword evidence="3" id="KW-0813">Transport</keyword>
<dbReference type="PROSITE" id="PS50893">
    <property type="entry name" value="ABC_TRANSPORTER_2"/>
    <property type="match status" value="2"/>
</dbReference>
<dbReference type="VEuPathDB" id="FungiDB:A1Q1_07942"/>
<sequence length="1142" mass="125667">MAFAPLFTKQIIRYAQEVEQAHSLGQPYPAVGRGVGFALGLVALRLFSITCINQWSFLAMHDGVMMRSTLVSALYKRAFELSVEGRAKMPNGKLLTMLSADISRIEGAVEFFHCMWVAPIIIVVTIIMLCMQIGASGLIGFVVFLIAIPFSTLNMKWYLSLRQKSIEWTEKRTKLLAELLGNMPVIKMFTYELPFLSQLSGYRAKEMGYLRYLLYTRSLNETITLNLPLIASVLSFVVFSRLGNKFDPALVFTALQYFNGLRPTLNQIPRSLSLCADGMNALKRMSEFFEADTRRERPEVDESLDVAVRAHATFDWPEFSVRADLDIPRGQLTAIVGPVGSGKSSLLSGLLGDMKTTGSVALGGRVGYCPQEAWIQNATIRDNILFGQPWDEDRYWKVVEKAQLRRDFDLLAARDMTEIGEKGINLSGGQKQRINIARALYFDADIILMDDPLSAVDAHVGTALFNGAILDLKRQGKTVLLVTHALHFLPQVDYIITLDQGKVVQQGSFTDMHGPFQELMQQFGGSKDKTADKVGSADIVEEKKIVAEPAPEGDGKLMTEEERKTGSVGLSVYLAYLRFGPSWIVLAAVFAAFMTGLNVLSTVWLTFWSEDKFREAGSFYQGIYAVLGLVSSICTLFTGMAMTANAVRASRGLYDGALRRVFFSPTSFFDTTPLGRVLGVFGKDVDSLDNVVPEWVRGTLLLLAGMVGSIAIISVNFPYFLAVMAGISVAYAMYALYYRRTARELKRIDSMLRSSHYAHFSESMGGMSTVRAYGEDSRFCAENARRLDIQNRAFLMTYANMIWLETRLGWLGIALVLVVALLCVFAGGRTINAAQIGMCLTFMSSISGSLQGLVHCSIEIEQSMNSVERIKHYCELPQEAAYEGGPAAWPTEGGIEFNRAVMAYRPGLPAVLKGVSLAVQPGERVGIVGRTGAGKTSITVALFRLAELMSGSITIDGVNTSKVGLRTLRAAVSIIPQDPVLFSGTLRSNLDPFEQHDDSELHDALERAGLSGRFALDANIDTGGSNLSIGERSLVSLARAFVKRAPITVLDEATAAVDLATDLKIQHAIRAECRRTKQTLLGIAHRLRTVIGWDKILVMDAGEVAEYASPLELFDAGGIFRSMCEQSDISRAEIVRAQEEDK</sequence>
<dbReference type="CDD" id="cd18597">
    <property type="entry name" value="ABC_6TM_YOR1_D1_like"/>
    <property type="match status" value="1"/>
</dbReference>
<dbReference type="InterPro" id="IPR017871">
    <property type="entry name" value="ABC_transporter-like_CS"/>
</dbReference>
<dbReference type="InterPro" id="IPR036640">
    <property type="entry name" value="ABC1_TM_sf"/>
</dbReference>
<keyword evidence="9" id="KW-0325">Glycoprotein</keyword>
<dbReference type="Gene3D" id="3.40.50.300">
    <property type="entry name" value="P-loop containing nucleotide triphosphate hydrolases"/>
    <property type="match status" value="2"/>
</dbReference>
<evidence type="ECO:0000313" key="14">
    <source>
        <dbReference type="Proteomes" id="UP000002748"/>
    </source>
</evidence>
<dbReference type="InterPro" id="IPR027417">
    <property type="entry name" value="P-loop_NTPase"/>
</dbReference>
<evidence type="ECO:0000256" key="10">
    <source>
        <dbReference type="SAM" id="Phobius"/>
    </source>
</evidence>
<dbReference type="FunFam" id="3.40.50.300:FF:000630">
    <property type="entry name" value="ATP-binding cassette (ABC) transporter, putative"/>
    <property type="match status" value="1"/>
</dbReference>
<dbReference type="CDD" id="cd18606">
    <property type="entry name" value="ABC_6TM_YOR1_D2_like"/>
    <property type="match status" value="1"/>
</dbReference>
<dbReference type="Gene3D" id="1.20.1560.10">
    <property type="entry name" value="ABC transporter type 1, transmembrane domain"/>
    <property type="match status" value="2"/>
</dbReference>
<dbReference type="Pfam" id="PF00005">
    <property type="entry name" value="ABC_tran"/>
    <property type="match status" value="2"/>
</dbReference>
<feature type="domain" description="ABC transporter" evidence="11">
    <location>
        <begin position="301"/>
        <end position="525"/>
    </location>
</feature>
<dbReference type="GeneID" id="25991454"/>
<keyword evidence="8 10" id="KW-0472">Membrane</keyword>
<gene>
    <name evidence="13" type="ORF">A1Q1_07942</name>
</gene>
<feature type="transmembrane region" description="Helical" evidence="10">
    <location>
        <begin position="114"/>
        <end position="135"/>
    </location>
</feature>
<feature type="transmembrane region" description="Helical" evidence="10">
    <location>
        <begin position="37"/>
        <end position="58"/>
    </location>
</feature>
<evidence type="ECO:0000256" key="4">
    <source>
        <dbReference type="ARBA" id="ARBA00022692"/>
    </source>
</evidence>
<evidence type="ECO:0000256" key="2">
    <source>
        <dbReference type="ARBA" id="ARBA00009726"/>
    </source>
</evidence>